<evidence type="ECO:0000256" key="13">
    <source>
        <dbReference type="ARBA" id="ARBA00031389"/>
    </source>
</evidence>
<organism evidence="17 18">
    <name type="scientific">Halococcoides cellulosivorans</name>
    <dbReference type="NCBI Taxonomy" id="1679096"/>
    <lineage>
        <taxon>Archaea</taxon>
        <taxon>Methanobacteriati</taxon>
        <taxon>Methanobacteriota</taxon>
        <taxon>Stenosarchaea group</taxon>
        <taxon>Halobacteria</taxon>
        <taxon>Halobacteriales</taxon>
        <taxon>Haloarculaceae</taxon>
        <taxon>Halococcoides</taxon>
    </lineage>
</organism>
<keyword evidence="9" id="KW-0249">Electron transport</keyword>
<gene>
    <name evidence="17" type="primary">coxB</name>
    <name evidence="17" type="ORF">HARCEL1_07675</name>
</gene>
<keyword evidence="12 14" id="KW-0472">Membrane</keyword>
<dbReference type="InterPro" id="IPR002429">
    <property type="entry name" value="CcO_II-like_C"/>
</dbReference>
<dbReference type="GO" id="GO:0016491">
    <property type="term" value="F:oxidoreductase activity"/>
    <property type="evidence" value="ECO:0007669"/>
    <property type="project" value="InterPro"/>
</dbReference>
<dbReference type="InterPro" id="IPR001505">
    <property type="entry name" value="Copper_CuA"/>
</dbReference>
<dbReference type="SUPFAM" id="SSF81464">
    <property type="entry name" value="Cytochrome c oxidase subunit II-like, transmembrane region"/>
    <property type="match status" value="1"/>
</dbReference>
<feature type="domain" description="Cytochrome oxidase subunit II copper A binding" evidence="15">
    <location>
        <begin position="121"/>
        <end position="237"/>
    </location>
</feature>
<dbReference type="NCBIfam" id="TIGR02866">
    <property type="entry name" value="CoxB"/>
    <property type="match status" value="1"/>
</dbReference>
<dbReference type="PANTHER" id="PTHR22888:SF9">
    <property type="entry name" value="CYTOCHROME C OXIDASE SUBUNIT 2"/>
    <property type="match status" value="1"/>
</dbReference>
<dbReference type="AlphaFoldDB" id="A0A2R4X1C1"/>
<dbReference type="EMBL" id="CP028858">
    <property type="protein sequence ID" value="AWB27597.1"/>
    <property type="molecule type" value="Genomic_DNA"/>
</dbReference>
<evidence type="ECO:0000256" key="10">
    <source>
        <dbReference type="ARBA" id="ARBA00022989"/>
    </source>
</evidence>
<reference evidence="17 18" key="1">
    <citation type="submission" date="2018-04" db="EMBL/GenBank/DDBJ databases">
        <title>Halococcoides cellulosivorans gen. nov., sp. nov., an extremely halophilic cellulose-utilizing haloarchaeon from hypersaline lakes.</title>
        <authorList>
            <person name="Sorokin D.Y."/>
            <person name="Toshchakov S.V."/>
            <person name="Samarov N.I."/>
            <person name="Korzhenkov A."/>
            <person name="Kublanov I.V."/>
        </authorList>
    </citation>
    <scope>NUCLEOTIDE SEQUENCE [LARGE SCALE GENOMIC DNA]</scope>
    <source>
        <strain evidence="17 18">HArcel1</strain>
    </source>
</reference>
<keyword evidence="6 14" id="KW-0812">Transmembrane</keyword>
<evidence type="ECO:0000256" key="11">
    <source>
        <dbReference type="ARBA" id="ARBA00023008"/>
    </source>
</evidence>
<evidence type="ECO:0000256" key="2">
    <source>
        <dbReference type="ARBA" id="ARBA00007866"/>
    </source>
</evidence>
<evidence type="ECO:0000259" key="15">
    <source>
        <dbReference type="PROSITE" id="PS50857"/>
    </source>
</evidence>
<keyword evidence="11" id="KW-0186">Copper</keyword>
<dbReference type="GO" id="GO:0005507">
    <property type="term" value="F:copper ion binding"/>
    <property type="evidence" value="ECO:0007669"/>
    <property type="project" value="InterPro"/>
</dbReference>
<evidence type="ECO:0000259" key="16">
    <source>
        <dbReference type="PROSITE" id="PS50999"/>
    </source>
</evidence>
<dbReference type="PROSITE" id="PS00078">
    <property type="entry name" value="COX2"/>
    <property type="match status" value="1"/>
</dbReference>
<feature type="transmembrane region" description="Helical" evidence="14">
    <location>
        <begin position="81"/>
        <end position="102"/>
    </location>
</feature>
<evidence type="ECO:0000256" key="9">
    <source>
        <dbReference type="ARBA" id="ARBA00022982"/>
    </source>
</evidence>
<evidence type="ECO:0000256" key="12">
    <source>
        <dbReference type="ARBA" id="ARBA00023136"/>
    </source>
</evidence>
<dbReference type="GO" id="GO:0016020">
    <property type="term" value="C:membrane"/>
    <property type="evidence" value="ECO:0007669"/>
    <property type="project" value="UniProtKB-SubCell"/>
</dbReference>
<dbReference type="SUPFAM" id="SSF49503">
    <property type="entry name" value="Cupredoxins"/>
    <property type="match status" value="1"/>
</dbReference>
<dbReference type="PROSITE" id="PS50999">
    <property type="entry name" value="COX2_TM"/>
    <property type="match status" value="1"/>
</dbReference>
<dbReference type="GO" id="GO:0004129">
    <property type="term" value="F:cytochrome-c oxidase activity"/>
    <property type="evidence" value="ECO:0007669"/>
    <property type="project" value="UniProtKB-EC"/>
</dbReference>
<dbReference type="RefSeq" id="WP_108382010.1">
    <property type="nucleotide sequence ID" value="NZ_CP028858.1"/>
</dbReference>
<sequence>MRFVRPLVAVLTGGFVLASAGVVAADPLTNSAETISGLSNILLAIAIPITLLVEGLLAYAIWKFRKSESATPTEENRRLEIAWTAATAVVLLVVGILAYSALGAPSVTATEESVQETIETGDPVVVDVIGYQWGWTFSYPEHGFNTTDQLTVPANRTVVMRIHSSDVVHSVHVPALGLKMDAIPGRTNYIETTIRPAAVRDEPYVLYCAEFCGAGHSDMLADLTVTTQSDYDDWVANQTASRSET</sequence>
<evidence type="ECO:0000313" key="18">
    <source>
        <dbReference type="Proteomes" id="UP000244727"/>
    </source>
</evidence>
<dbReference type="InterPro" id="IPR011759">
    <property type="entry name" value="Cyt_c_oxidase_su2_TM_dom"/>
</dbReference>
<keyword evidence="7" id="KW-0479">Metal-binding</keyword>
<evidence type="ECO:0000256" key="4">
    <source>
        <dbReference type="ARBA" id="ARBA00022448"/>
    </source>
</evidence>
<comment type="subcellular location">
    <subcellularLocation>
        <location evidence="1">Membrane</location>
        <topology evidence="1">Multi-pass membrane protein</topology>
    </subcellularLocation>
</comment>
<feature type="domain" description="Cytochrome oxidase subunit II transmembrane region profile" evidence="16">
    <location>
        <begin position="16"/>
        <end position="109"/>
    </location>
</feature>
<dbReference type="GeneID" id="36512376"/>
<dbReference type="Gene3D" id="1.10.287.90">
    <property type="match status" value="1"/>
</dbReference>
<evidence type="ECO:0000256" key="14">
    <source>
        <dbReference type="SAM" id="Phobius"/>
    </source>
</evidence>
<keyword evidence="8" id="KW-1278">Translocase</keyword>
<accession>A0A2R4X1C1</accession>
<dbReference type="Pfam" id="PF02790">
    <property type="entry name" value="COX2_TM"/>
    <property type="match status" value="1"/>
</dbReference>
<keyword evidence="4" id="KW-0813">Transport</keyword>
<dbReference type="InterPro" id="IPR045187">
    <property type="entry name" value="CcO_II"/>
</dbReference>
<evidence type="ECO:0000256" key="8">
    <source>
        <dbReference type="ARBA" id="ARBA00022967"/>
    </source>
</evidence>
<evidence type="ECO:0000256" key="1">
    <source>
        <dbReference type="ARBA" id="ARBA00004141"/>
    </source>
</evidence>
<comment type="similarity">
    <text evidence="2">Belongs to the cytochrome c oxidase subunit 2 family.</text>
</comment>
<keyword evidence="18" id="KW-1185">Reference proteome</keyword>
<protein>
    <recommendedName>
        <fullName evidence="3">cytochrome-c oxidase</fullName>
        <ecNumber evidence="3">7.1.1.9</ecNumber>
    </recommendedName>
    <alternativeName>
        <fullName evidence="13">Cytochrome c oxidase polypeptide II</fullName>
    </alternativeName>
</protein>
<dbReference type="EC" id="7.1.1.9" evidence="3"/>
<keyword evidence="10 14" id="KW-1133">Transmembrane helix</keyword>
<dbReference type="Gene3D" id="2.60.40.420">
    <property type="entry name" value="Cupredoxins - blue copper proteins"/>
    <property type="match status" value="1"/>
</dbReference>
<evidence type="ECO:0000313" key="17">
    <source>
        <dbReference type="EMBL" id="AWB27597.1"/>
    </source>
</evidence>
<evidence type="ECO:0000256" key="6">
    <source>
        <dbReference type="ARBA" id="ARBA00022692"/>
    </source>
</evidence>
<evidence type="ECO:0000256" key="5">
    <source>
        <dbReference type="ARBA" id="ARBA00022660"/>
    </source>
</evidence>
<proteinExistence type="inferred from homology"/>
<dbReference type="KEGG" id="harc:HARCEL1_07675"/>
<dbReference type="InterPro" id="IPR014222">
    <property type="entry name" value="Cyt_c_oxidase_su2"/>
</dbReference>
<dbReference type="Proteomes" id="UP000244727">
    <property type="component" value="Chromosome"/>
</dbReference>
<feature type="transmembrane region" description="Helical" evidence="14">
    <location>
        <begin position="41"/>
        <end position="61"/>
    </location>
</feature>
<evidence type="ECO:0000256" key="3">
    <source>
        <dbReference type="ARBA" id="ARBA00012949"/>
    </source>
</evidence>
<dbReference type="PROSITE" id="PS50857">
    <property type="entry name" value="COX2_CUA"/>
    <property type="match status" value="1"/>
</dbReference>
<dbReference type="PANTHER" id="PTHR22888">
    <property type="entry name" value="CYTOCHROME C OXIDASE, SUBUNIT II"/>
    <property type="match status" value="1"/>
</dbReference>
<name>A0A2R4X1C1_9EURY</name>
<dbReference type="GO" id="GO:0042773">
    <property type="term" value="P:ATP synthesis coupled electron transport"/>
    <property type="evidence" value="ECO:0007669"/>
    <property type="project" value="TreeGrafter"/>
</dbReference>
<dbReference type="InterPro" id="IPR036257">
    <property type="entry name" value="Cyt_c_oxidase_su2_TM_sf"/>
</dbReference>
<evidence type="ECO:0000256" key="7">
    <source>
        <dbReference type="ARBA" id="ARBA00022723"/>
    </source>
</evidence>
<dbReference type="InterPro" id="IPR008972">
    <property type="entry name" value="Cupredoxin"/>
</dbReference>
<dbReference type="PRINTS" id="PR01166">
    <property type="entry name" value="CYCOXIDASEII"/>
</dbReference>
<keyword evidence="5" id="KW-0679">Respiratory chain</keyword>
<dbReference type="Pfam" id="PF00116">
    <property type="entry name" value="COX2"/>
    <property type="match status" value="1"/>
</dbReference>